<dbReference type="InterPro" id="IPR012433">
    <property type="entry name" value="Imm11"/>
</dbReference>
<feature type="domain" description="Immunity MXAN-0049 protein" evidence="1">
    <location>
        <begin position="3"/>
        <end position="58"/>
    </location>
</feature>
<reference evidence="2 3" key="1">
    <citation type="journal article" date="2013" name="Mar. Genomics">
        <title>Expression of sulfatases in Rhodopirellula baltica and the diversity of sulfatases in the genus Rhodopirellula.</title>
        <authorList>
            <person name="Wegner C.E."/>
            <person name="Richter-Heitmann T."/>
            <person name="Klindworth A."/>
            <person name="Klockow C."/>
            <person name="Richter M."/>
            <person name="Achstetter T."/>
            <person name="Glockner F.O."/>
            <person name="Harder J."/>
        </authorList>
    </citation>
    <scope>NUCLEOTIDE SEQUENCE [LARGE SCALE GENOMIC DNA]</scope>
    <source>
        <strain evidence="2 3">SM1</strain>
    </source>
</reference>
<proteinExistence type="predicted"/>
<accession>M5RNV0</accession>
<sequence length="124" mass="14070">MPVISRRLRDFLTQLECKFESFELETSQLVGDESFYFVNLLESLDCFDRQSSMFVERGGFATSISKLRLANIDHKIEPPVYRISKTIPALTAVSDVSSTSIIEQGFTGFSLVKPENWRNPALIT</sequence>
<protein>
    <recommendedName>
        <fullName evidence="1">Immunity MXAN-0049 protein domain-containing protein</fullName>
    </recommendedName>
</protein>
<dbReference type="Proteomes" id="UP000011991">
    <property type="component" value="Unassembled WGS sequence"/>
</dbReference>
<dbReference type="EMBL" id="ANOG01000293">
    <property type="protein sequence ID" value="EMI20975.1"/>
    <property type="molecule type" value="Genomic_DNA"/>
</dbReference>
<evidence type="ECO:0000313" key="2">
    <source>
        <dbReference type="EMBL" id="EMI20975.1"/>
    </source>
</evidence>
<organism evidence="2 3">
    <name type="scientific">Rhodopirellula maiorica SM1</name>
    <dbReference type="NCBI Taxonomy" id="1265738"/>
    <lineage>
        <taxon>Bacteria</taxon>
        <taxon>Pseudomonadati</taxon>
        <taxon>Planctomycetota</taxon>
        <taxon>Planctomycetia</taxon>
        <taxon>Pirellulales</taxon>
        <taxon>Pirellulaceae</taxon>
        <taxon>Novipirellula</taxon>
    </lineage>
</organism>
<dbReference type="Pfam" id="PF07791">
    <property type="entry name" value="Imm11"/>
    <property type="match status" value="1"/>
</dbReference>
<gene>
    <name evidence="2" type="ORF">RMSM_02098</name>
</gene>
<name>M5RNV0_9BACT</name>
<dbReference type="AlphaFoldDB" id="M5RNV0"/>
<evidence type="ECO:0000259" key="1">
    <source>
        <dbReference type="Pfam" id="PF07791"/>
    </source>
</evidence>
<keyword evidence="3" id="KW-1185">Reference proteome</keyword>
<evidence type="ECO:0000313" key="3">
    <source>
        <dbReference type="Proteomes" id="UP000011991"/>
    </source>
</evidence>
<dbReference type="PATRIC" id="fig|1265738.3.peg.2104"/>
<comment type="caution">
    <text evidence="2">The sequence shown here is derived from an EMBL/GenBank/DDBJ whole genome shotgun (WGS) entry which is preliminary data.</text>
</comment>